<protein>
    <submittedName>
        <fullName evidence="2">9468_t:CDS:1</fullName>
    </submittedName>
</protein>
<dbReference type="PANTHER" id="PTHR23149:SF27">
    <property type="entry name" value="PIN2_TERF1-INTERACTING TELOMERASE INHIBITOR 1"/>
    <property type="match status" value="1"/>
</dbReference>
<dbReference type="Pfam" id="PF01585">
    <property type="entry name" value="G-patch"/>
    <property type="match status" value="1"/>
</dbReference>
<evidence type="ECO:0000313" key="2">
    <source>
        <dbReference type="EMBL" id="CAG8495391.1"/>
    </source>
</evidence>
<proteinExistence type="predicted"/>
<dbReference type="PANTHER" id="PTHR23149">
    <property type="entry name" value="G PATCH DOMAIN CONTAINING PROTEIN"/>
    <property type="match status" value="1"/>
</dbReference>
<dbReference type="AlphaFoldDB" id="A0A9N8WSV4"/>
<evidence type="ECO:0000259" key="1">
    <source>
        <dbReference type="PROSITE" id="PS50174"/>
    </source>
</evidence>
<dbReference type="GO" id="GO:0003676">
    <property type="term" value="F:nucleic acid binding"/>
    <property type="evidence" value="ECO:0007669"/>
    <property type="project" value="InterPro"/>
</dbReference>
<dbReference type="SMART" id="SM00443">
    <property type="entry name" value="G_patch"/>
    <property type="match status" value="1"/>
</dbReference>
<dbReference type="OrthoDB" id="29523at2759"/>
<gene>
    <name evidence="2" type="ORF">FCALED_LOCUS3429</name>
</gene>
<keyword evidence="3" id="KW-1185">Reference proteome</keyword>
<dbReference type="EMBL" id="CAJVPQ010000598">
    <property type="protein sequence ID" value="CAG8495391.1"/>
    <property type="molecule type" value="Genomic_DNA"/>
</dbReference>
<reference evidence="2" key="1">
    <citation type="submission" date="2021-06" db="EMBL/GenBank/DDBJ databases">
        <authorList>
            <person name="Kallberg Y."/>
            <person name="Tangrot J."/>
            <person name="Rosling A."/>
        </authorList>
    </citation>
    <scope>NUCLEOTIDE SEQUENCE</scope>
    <source>
        <strain evidence="2">UK204</strain>
    </source>
</reference>
<dbReference type="InterPro" id="IPR000467">
    <property type="entry name" value="G_patch_dom"/>
</dbReference>
<sequence>MGLAEPRIKQRISVDPRNLAWSNGSVSFNESILYNFSSKYISLTQIYIMMLPLDQDKFGYRMLSKMGWLPGKGLGVNEDGAKEHIKLSLKQDNLGVGATKKTIDNCDSGSLSSIRLAHRAKFLKSKKAAIQNSDRLNEIFGIKSNKDTFDDLNNISNSPSSKSNKVITTITTTASSSEIDESDQNNSVKSIRKEDIVTNVNEMSAQEYFAQKMKGLKLSGIANSGLSDCNKMNAEIDERPSFSMGVCTGFVSNEQDANMSNNVLSSGLVGNSNKKRKRDIDIDLVNSKKSIKKDCTKGEKNERIHYALECCPEGDCNSSKWSSWEITKYLAANTSIKNSSC</sequence>
<comment type="caution">
    <text evidence="2">The sequence shown here is derived from an EMBL/GenBank/DDBJ whole genome shotgun (WGS) entry which is preliminary data.</text>
</comment>
<dbReference type="PROSITE" id="PS50174">
    <property type="entry name" value="G_PATCH"/>
    <property type="match status" value="1"/>
</dbReference>
<dbReference type="InterPro" id="IPR050656">
    <property type="entry name" value="PINX1"/>
</dbReference>
<name>A0A9N8WSV4_9GLOM</name>
<feature type="domain" description="G-patch" evidence="1">
    <location>
        <begin position="55"/>
        <end position="101"/>
    </location>
</feature>
<dbReference type="Proteomes" id="UP000789570">
    <property type="component" value="Unassembled WGS sequence"/>
</dbReference>
<dbReference type="GO" id="GO:0005730">
    <property type="term" value="C:nucleolus"/>
    <property type="evidence" value="ECO:0007669"/>
    <property type="project" value="TreeGrafter"/>
</dbReference>
<dbReference type="GO" id="GO:0010521">
    <property type="term" value="F:telomerase inhibitor activity"/>
    <property type="evidence" value="ECO:0007669"/>
    <property type="project" value="TreeGrafter"/>
</dbReference>
<organism evidence="2 3">
    <name type="scientific">Funneliformis caledonium</name>
    <dbReference type="NCBI Taxonomy" id="1117310"/>
    <lineage>
        <taxon>Eukaryota</taxon>
        <taxon>Fungi</taxon>
        <taxon>Fungi incertae sedis</taxon>
        <taxon>Mucoromycota</taxon>
        <taxon>Glomeromycotina</taxon>
        <taxon>Glomeromycetes</taxon>
        <taxon>Glomerales</taxon>
        <taxon>Glomeraceae</taxon>
        <taxon>Funneliformis</taxon>
    </lineage>
</organism>
<accession>A0A9N8WSV4</accession>
<evidence type="ECO:0000313" key="3">
    <source>
        <dbReference type="Proteomes" id="UP000789570"/>
    </source>
</evidence>